<name>A0ABP6QD20_9ACTN</name>
<reference evidence="2" key="1">
    <citation type="journal article" date="2019" name="Int. J. Syst. Evol. Microbiol.">
        <title>The Global Catalogue of Microorganisms (GCM) 10K type strain sequencing project: providing services to taxonomists for standard genome sequencing and annotation.</title>
        <authorList>
            <consortium name="The Broad Institute Genomics Platform"/>
            <consortium name="The Broad Institute Genome Sequencing Center for Infectious Disease"/>
            <person name="Wu L."/>
            <person name="Ma J."/>
        </authorList>
    </citation>
    <scope>NUCLEOTIDE SEQUENCE [LARGE SCALE GENOMIC DNA]</scope>
    <source>
        <strain evidence="2">JCM 9377</strain>
    </source>
</reference>
<accession>A0ABP6QD20</accession>
<evidence type="ECO:0000313" key="1">
    <source>
        <dbReference type="EMBL" id="GAA3218835.1"/>
    </source>
</evidence>
<comment type="caution">
    <text evidence="1">The sequence shown here is derived from an EMBL/GenBank/DDBJ whole genome shotgun (WGS) entry which is preliminary data.</text>
</comment>
<proteinExistence type="predicted"/>
<dbReference type="EMBL" id="BAAAUV010000010">
    <property type="protein sequence ID" value="GAA3218835.1"/>
    <property type="molecule type" value="Genomic_DNA"/>
</dbReference>
<keyword evidence="2" id="KW-1185">Reference proteome</keyword>
<organism evidence="1 2">
    <name type="scientific">Actinocorallia longicatena</name>
    <dbReference type="NCBI Taxonomy" id="111803"/>
    <lineage>
        <taxon>Bacteria</taxon>
        <taxon>Bacillati</taxon>
        <taxon>Actinomycetota</taxon>
        <taxon>Actinomycetes</taxon>
        <taxon>Streptosporangiales</taxon>
        <taxon>Thermomonosporaceae</taxon>
        <taxon>Actinocorallia</taxon>
    </lineage>
</organism>
<gene>
    <name evidence="1" type="ORF">GCM10010468_42550</name>
</gene>
<protein>
    <submittedName>
        <fullName evidence="1">Uncharacterized protein</fullName>
    </submittedName>
</protein>
<sequence length="70" mass="7671">MFWRIPLRLGTPEAARPWVVRAAPLKVLVRAVDQTAVMTGTPPAPVTAKVPVRVATSPFLTMPRQPQLTL</sequence>
<evidence type="ECO:0000313" key="2">
    <source>
        <dbReference type="Proteomes" id="UP001501237"/>
    </source>
</evidence>
<dbReference type="Proteomes" id="UP001501237">
    <property type="component" value="Unassembled WGS sequence"/>
</dbReference>